<dbReference type="InterPro" id="IPR050466">
    <property type="entry name" value="Carboxylest/Gibb_receptor"/>
</dbReference>
<comment type="caution">
    <text evidence="4">The sequence shown here is derived from an EMBL/GenBank/DDBJ whole genome shotgun (WGS) entry which is preliminary data.</text>
</comment>
<dbReference type="PANTHER" id="PTHR23024:SF622">
    <property type="entry name" value="CARBOXYLESTERASE 120-RELATED"/>
    <property type="match status" value="1"/>
</dbReference>
<dbReference type="EMBL" id="JACGWO010000003">
    <property type="protein sequence ID" value="KAK4431560.1"/>
    <property type="molecule type" value="Genomic_DNA"/>
</dbReference>
<evidence type="ECO:0000256" key="1">
    <source>
        <dbReference type="ARBA" id="ARBA00010515"/>
    </source>
</evidence>
<organism evidence="4 5">
    <name type="scientific">Sesamum alatum</name>
    <dbReference type="NCBI Taxonomy" id="300844"/>
    <lineage>
        <taxon>Eukaryota</taxon>
        <taxon>Viridiplantae</taxon>
        <taxon>Streptophyta</taxon>
        <taxon>Embryophyta</taxon>
        <taxon>Tracheophyta</taxon>
        <taxon>Spermatophyta</taxon>
        <taxon>Magnoliopsida</taxon>
        <taxon>eudicotyledons</taxon>
        <taxon>Gunneridae</taxon>
        <taxon>Pentapetalae</taxon>
        <taxon>asterids</taxon>
        <taxon>lamiids</taxon>
        <taxon>Lamiales</taxon>
        <taxon>Pedaliaceae</taxon>
        <taxon>Sesamum</taxon>
    </lineage>
</organism>
<evidence type="ECO:0000256" key="2">
    <source>
        <dbReference type="SAM" id="MobiDB-lite"/>
    </source>
</evidence>
<name>A0AAE1YJT7_9LAMI</name>
<evidence type="ECO:0000313" key="5">
    <source>
        <dbReference type="Proteomes" id="UP001293254"/>
    </source>
</evidence>
<accession>A0AAE1YJT7</accession>
<dbReference type="InterPro" id="IPR013094">
    <property type="entry name" value="AB_hydrolase_3"/>
</dbReference>
<reference evidence="4" key="2">
    <citation type="journal article" date="2024" name="Plant">
        <title>Genomic evolution and insights into agronomic trait innovations of Sesamum species.</title>
        <authorList>
            <person name="Miao H."/>
            <person name="Wang L."/>
            <person name="Qu L."/>
            <person name="Liu H."/>
            <person name="Sun Y."/>
            <person name="Le M."/>
            <person name="Wang Q."/>
            <person name="Wei S."/>
            <person name="Zheng Y."/>
            <person name="Lin W."/>
            <person name="Duan Y."/>
            <person name="Cao H."/>
            <person name="Xiong S."/>
            <person name="Wang X."/>
            <person name="Wei L."/>
            <person name="Li C."/>
            <person name="Ma Q."/>
            <person name="Ju M."/>
            <person name="Zhao R."/>
            <person name="Li G."/>
            <person name="Mu C."/>
            <person name="Tian Q."/>
            <person name="Mei H."/>
            <person name="Zhang T."/>
            <person name="Gao T."/>
            <person name="Zhang H."/>
        </authorList>
    </citation>
    <scope>NUCLEOTIDE SEQUENCE</scope>
    <source>
        <strain evidence="4">3651</strain>
    </source>
</reference>
<evidence type="ECO:0000259" key="3">
    <source>
        <dbReference type="Pfam" id="PF07859"/>
    </source>
</evidence>
<dbReference type="Pfam" id="PF07859">
    <property type="entry name" value="Abhydrolase_3"/>
    <property type="match status" value="1"/>
</dbReference>
<reference evidence="4" key="1">
    <citation type="submission" date="2020-06" db="EMBL/GenBank/DDBJ databases">
        <authorList>
            <person name="Li T."/>
            <person name="Hu X."/>
            <person name="Zhang T."/>
            <person name="Song X."/>
            <person name="Zhang H."/>
            <person name="Dai N."/>
            <person name="Sheng W."/>
            <person name="Hou X."/>
            <person name="Wei L."/>
        </authorList>
    </citation>
    <scope>NUCLEOTIDE SEQUENCE</scope>
    <source>
        <strain evidence="4">3651</strain>
        <tissue evidence="4">Leaf</tissue>
    </source>
</reference>
<feature type="region of interest" description="Disordered" evidence="2">
    <location>
        <begin position="26"/>
        <end position="46"/>
    </location>
</feature>
<dbReference type="AlphaFoldDB" id="A0AAE1YJT7"/>
<dbReference type="SUPFAM" id="SSF53474">
    <property type="entry name" value="alpha/beta-Hydrolases"/>
    <property type="match status" value="1"/>
</dbReference>
<comment type="similarity">
    <text evidence="1">Belongs to the 'GDXG' lipolytic enzyme family.</text>
</comment>
<dbReference type="Gene3D" id="3.40.50.1820">
    <property type="entry name" value="alpha/beta hydrolase"/>
    <property type="match status" value="1"/>
</dbReference>
<gene>
    <name evidence="4" type="ORF">Salat_0918100</name>
</gene>
<dbReference type="PANTHER" id="PTHR23024">
    <property type="entry name" value="ARYLACETAMIDE DEACETYLASE"/>
    <property type="match status" value="1"/>
</dbReference>
<feature type="compositionally biased region" description="Low complexity" evidence="2">
    <location>
        <begin position="34"/>
        <end position="45"/>
    </location>
</feature>
<protein>
    <submittedName>
        <fullName evidence="4">Carboxylesterase</fullName>
    </submittedName>
</protein>
<sequence length="325" mass="36068">MAAKNIVRPVFDNPFLNIIVNPDGTVKRDPEARNPSNSDPNCNSSVLSKDVVLDPTKNTWLRLYIPNMAAPPPSAVKLPLILYYHGGGFVFCNADSSIYDVFCKGLVEKLGAMVISLDYRLAPEHRLPAAYEDAVDGFFWIKNAEDEWITEYADLNNFFLAGTSAGANLAFHGGLRFAAMAGELEPLRVRGMILHHPYFSGTKRTGSEQKLANDPLLPLYAIDQMFDLSLPKGVDHDHEYSNPMAKDGSKNLDEIRRLGWRVLVTGCFDDPLVDAGLECAKMLEGKGVETVRFFDDGYHAMEVFDPSMAGPLYDVITNFIFSYAT</sequence>
<dbReference type="InterPro" id="IPR029058">
    <property type="entry name" value="AB_hydrolase_fold"/>
</dbReference>
<proteinExistence type="inferred from homology"/>
<feature type="domain" description="Alpha/beta hydrolase fold-3" evidence="3">
    <location>
        <begin position="81"/>
        <end position="301"/>
    </location>
</feature>
<dbReference type="GO" id="GO:0016787">
    <property type="term" value="F:hydrolase activity"/>
    <property type="evidence" value="ECO:0007669"/>
    <property type="project" value="InterPro"/>
</dbReference>
<keyword evidence="5" id="KW-1185">Reference proteome</keyword>
<dbReference type="Proteomes" id="UP001293254">
    <property type="component" value="Unassembled WGS sequence"/>
</dbReference>
<evidence type="ECO:0000313" key="4">
    <source>
        <dbReference type="EMBL" id="KAK4431560.1"/>
    </source>
</evidence>